<dbReference type="EMBL" id="AFVW02000006">
    <property type="protein sequence ID" value="EJO87280.1"/>
    <property type="molecule type" value="Genomic_DNA"/>
</dbReference>
<gene>
    <name evidence="3" type="ORF">MCOL_V220331</name>
</gene>
<dbReference type="RefSeq" id="WP_007774801.1">
    <property type="nucleotide sequence ID" value="NZ_AFVW02000006.1"/>
</dbReference>
<sequence>MMSSPRRLAALAVPVLAGAALVASAAVATADPLDDAYLAQLRGAGFSWPPEHDAALTGMGRLICDDIGWGWTYDQIAQSIHQTLDPRNVTFGEVGSMVSLAHSTYCPLQRCWTDHC</sequence>
<organism evidence="3 4">
    <name type="scientific">Mycobacterium colombiense CECT 3035</name>
    <dbReference type="NCBI Taxonomy" id="1041522"/>
    <lineage>
        <taxon>Bacteria</taxon>
        <taxon>Bacillati</taxon>
        <taxon>Actinomycetota</taxon>
        <taxon>Actinomycetes</taxon>
        <taxon>Mycobacteriales</taxon>
        <taxon>Mycobacteriaceae</taxon>
        <taxon>Mycobacterium</taxon>
        <taxon>Mycobacterium avium complex (MAC)</taxon>
    </lineage>
</organism>
<dbReference type="Pfam" id="PF05305">
    <property type="entry name" value="DUF732"/>
    <property type="match status" value="1"/>
</dbReference>
<dbReference type="Proteomes" id="UP000006455">
    <property type="component" value="Unassembled WGS sequence"/>
</dbReference>
<feature type="signal peptide" evidence="1">
    <location>
        <begin position="1"/>
        <end position="25"/>
    </location>
</feature>
<feature type="chain" id="PRO_5003780032" description="DUF732 domain-containing protein" evidence="1">
    <location>
        <begin position="26"/>
        <end position="116"/>
    </location>
</feature>
<protein>
    <recommendedName>
        <fullName evidence="2">DUF732 domain-containing protein</fullName>
    </recommendedName>
</protein>
<name>J4SED2_9MYCO</name>
<dbReference type="AlphaFoldDB" id="J4SED2"/>
<dbReference type="InterPro" id="IPR007969">
    <property type="entry name" value="DUF732"/>
</dbReference>
<dbReference type="eggNOG" id="ENOG50302WZ">
    <property type="taxonomic scope" value="Bacteria"/>
</dbReference>
<evidence type="ECO:0000313" key="3">
    <source>
        <dbReference type="EMBL" id="EJO87280.1"/>
    </source>
</evidence>
<dbReference type="GeneID" id="31529433"/>
<feature type="domain" description="DUF732" evidence="2">
    <location>
        <begin position="34"/>
        <end position="107"/>
    </location>
</feature>
<comment type="caution">
    <text evidence="3">The sequence shown here is derived from an EMBL/GenBank/DDBJ whole genome shotgun (WGS) entry which is preliminary data.</text>
</comment>
<accession>J4SED2</accession>
<keyword evidence="1" id="KW-0732">Signal</keyword>
<evidence type="ECO:0000259" key="2">
    <source>
        <dbReference type="Pfam" id="PF05305"/>
    </source>
</evidence>
<evidence type="ECO:0000313" key="4">
    <source>
        <dbReference type="Proteomes" id="UP000006455"/>
    </source>
</evidence>
<proteinExistence type="predicted"/>
<evidence type="ECO:0000256" key="1">
    <source>
        <dbReference type="SAM" id="SignalP"/>
    </source>
</evidence>
<reference evidence="3 4" key="1">
    <citation type="journal article" date="2011" name="J. Bacteriol.">
        <title>Genome sequence of the Mycobacterium colombiense type strain, CECT 3035.</title>
        <authorList>
            <person name="Gonzalez-Perez M."/>
            <person name="Murcia M.I."/>
            <person name="Landsman D."/>
            <person name="Jordan I.K."/>
            <person name="Marino-Ramirez L."/>
        </authorList>
    </citation>
    <scope>NUCLEOTIDE SEQUENCE [LARGE SCALE GENOMIC DNA]</scope>
    <source>
        <strain evidence="3 4">CECT 3035</strain>
    </source>
</reference>